<accession>A0A2K1ZR97</accession>
<dbReference type="AlphaFoldDB" id="A0A2K1ZR97"/>
<dbReference type="InterPro" id="IPR011990">
    <property type="entry name" value="TPR-like_helical_dom_sf"/>
</dbReference>
<dbReference type="InParanoid" id="A0A2K1ZR97"/>
<dbReference type="EMBL" id="CM009296">
    <property type="protein sequence ID" value="PNT27805.1"/>
    <property type="molecule type" value="Genomic_DNA"/>
</dbReference>
<reference evidence="4 5" key="1">
    <citation type="journal article" date="2006" name="Science">
        <title>The genome of black cottonwood, Populus trichocarpa (Torr. &amp; Gray).</title>
        <authorList>
            <person name="Tuskan G.A."/>
            <person name="Difazio S."/>
            <person name="Jansson S."/>
            <person name="Bohlmann J."/>
            <person name="Grigoriev I."/>
            <person name="Hellsten U."/>
            <person name="Putnam N."/>
            <person name="Ralph S."/>
            <person name="Rombauts S."/>
            <person name="Salamov A."/>
            <person name="Schein J."/>
            <person name="Sterck L."/>
            <person name="Aerts A."/>
            <person name="Bhalerao R.R."/>
            <person name="Bhalerao R.P."/>
            <person name="Blaudez D."/>
            <person name="Boerjan W."/>
            <person name="Brun A."/>
            <person name="Brunner A."/>
            <person name="Busov V."/>
            <person name="Campbell M."/>
            <person name="Carlson J."/>
            <person name="Chalot M."/>
            <person name="Chapman J."/>
            <person name="Chen G.L."/>
            <person name="Cooper D."/>
            <person name="Coutinho P.M."/>
            <person name="Couturier J."/>
            <person name="Covert S."/>
            <person name="Cronk Q."/>
            <person name="Cunningham R."/>
            <person name="Davis J."/>
            <person name="Degroeve S."/>
            <person name="Dejardin A."/>
            <person name="Depamphilis C."/>
            <person name="Detter J."/>
            <person name="Dirks B."/>
            <person name="Dubchak I."/>
            <person name="Duplessis S."/>
            <person name="Ehlting J."/>
            <person name="Ellis B."/>
            <person name="Gendler K."/>
            <person name="Goodstein D."/>
            <person name="Gribskov M."/>
            <person name="Grimwood J."/>
            <person name="Groover A."/>
            <person name="Gunter L."/>
            <person name="Hamberger B."/>
            <person name="Heinze B."/>
            <person name="Helariutta Y."/>
            <person name="Henrissat B."/>
            <person name="Holligan D."/>
            <person name="Holt R."/>
            <person name="Huang W."/>
            <person name="Islam-Faridi N."/>
            <person name="Jones S."/>
            <person name="Jones-Rhoades M."/>
            <person name="Jorgensen R."/>
            <person name="Joshi C."/>
            <person name="Kangasjarvi J."/>
            <person name="Karlsson J."/>
            <person name="Kelleher C."/>
            <person name="Kirkpatrick R."/>
            <person name="Kirst M."/>
            <person name="Kohler A."/>
            <person name="Kalluri U."/>
            <person name="Larimer F."/>
            <person name="Leebens-Mack J."/>
            <person name="Leple J.C."/>
            <person name="Locascio P."/>
            <person name="Lou Y."/>
            <person name="Lucas S."/>
            <person name="Martin F."/>
            <person name="Montanini B."/>
            <person name="Napoli C."/>
            <person name="Nelson D.R."/>
            <person name="Nelson C."/>
            <person name="Nieminen K."/>
            <person name="Nilsson O."/>
            <person name="Pereda V."/>
            <person name="Peter G."/>
            <person name="Philippe R."/>
            <person name="Pilate G."/>
            <person name="Poliakov A."/>
            <person name="Razumovskaya J."/>
            <person name="Richardson P."/>
            <person name="Rinaldi C."/>
            <person name="Ritland K."/>
            <person name="Rouze P."/>
            <person name="Ryaboy D."/>
            <person name="Schmutz J."/>
            <person name="Schrader J."/>
            <person name="Segerman B."/>
            <person name="Shin H."/>
            <person name="Siddiqui A."/>
            <person name="Sterky F."/>
            <person name="Terry A."/>
            <person name="Tsai C.J."/>
            <person name="Uberbacher E."/>
            <person name="Unneberg P."/>
            <person name="Vahala J."/>
            <person name="Wall K."/>
            <person name="Wessler S."/>
            <person name="Yang G."/>
            <person name="Yin T."/>
            <person name="Douglas C."/>
            <person name="Marra M."/>
            <person name="Sandberg G."/>
            <person name="Van de Peer Y."/>
            <person name="Rokhsar D."/>
        </authorList>
    </citation>
    <scope>NUCLEOTIDE SEQUENCE [LARGE SCALE GENOMIC DNA]</scope>
    <source>
        <strain evidence="5">cv. Nisqually</strain>
    </source>
</reference>
<evidence type="ECO:0000256" key="2">
    <source>
        <dbReference type="ARBA" id="ARBA00022737"/>
    </source>
</evidence>
<organism evidence="4 5">
    <name type="scientific">Populus trichocarpa</name>
    <name type="common">Western balsam poplar</name>
    <name type="synonym">Populus balsamifera subsp. trichocarpa</name>
    <dbReference type="NCBI Taxonomy" id="3694"/>
    <lineage>
        <taxon>Eukaryota</taxon>
        <taxon>Viridiplantae</taxon>
        <taxon>Streptophyta</taxon>
        <taxon>Embryophyta</taxon>
        <taxon>Tracheophyta</taxon>
        <taxon>Spermatophyta</taxon>
        <taxon>Magnoliopsida</taxon>
        <taxon>eudicotyledons</taxon>
        <taxon>Gunneridae</taxon>
        <taxon>Pentapetalae</taxon>
        <taxon>rosids</taxon>
        <taxon>fabids</taxon>
        <taxon>Malpighiales</taxon>
        <taxon>Salicaceae</taxon>
        <taxon>Saliceae</taxon>
        <taxon>Populus</taxon>
    </lineage>
</organism>
<dbReference type="Proteomes" id="UP000006729">
    <property type="component" value="Chromosome 7"/>
</dbReference>
<dbReference type="InterPro" id="IPR002885">
    <property type="entry name" value="PPR_rpt"/>
</dbReference>
<protein>
    <recommendedName>
        <fullName evidence="6">Pentatricopeptide repeat-containing protein</fullName>
    </recommendedName>
</protein>
<evidence type="ECO:0000313" key="5">
    <source>
        <dbReference type="Proteomes" id="UP000006729"/>
    </source>
</evidence>
<dbReference type="Pfam" id="PF13812">
    <property type="entry name" value="PPR_3"/>
    <property type="match status" value="1"/>
</dbReference>
<feature type="repeat" description="PPR" evidence="3">
    <location>
        <begin position="116"/>
        <end position="146"/>
    </location>
</feature>
<keyword evidence="5" id="KW-1185">Reference proteome</keyword>
<gene>
    <name evidence="4" type="ORF">POPTR_007G084300</name>
</gene>
<sequence length="157" mass="18776">MFYQLCKKKKKISPSFLTTKKIDINTFPESEAREQVWVILRSFSDIQTLVKTLDKYVKLMRTEHYLMLFEELGKIDKWLQCLAVLVPFDSFCRWISKRSEIEYVLSRMKSDQCKPDIITFNLLIDSYGKKQDFEKMEQVFKSLLRSKENQLCLHSIL</sequence>
<name>A0A2K1ZR97_POPTR</name>
<evidence type="ECO:0000313" key="4">
    <source>
        <dbReference type="EMBL" id="PNT27805.1"/>
    </source>
</evidence>
<dbReference type="GO" id="GO:0003729">
    <property type="term" value="F:mRNA binding"/>
    <property type="evidence" value="ECO:0007669"/>
    <property type="project" value="InterPro"/>
</dbReference>
<dbReference type="NCBIfam" id="TIGR00756">
    <property type="entry name" value="PPR"/>
    <property type="match status" value="1"/>
</dbReference>
<dbReference type="Gene3D" id="1.25.40.10">
    <property type="entry name" value="Tetratricopeptide repeat domain"/>
    <property type="match status" value="1"/>
</dbReference>
<dbReference type="InterPro" id="IPR044179">
    <property type="entry name" value="PPR5-like"/>
</dbReference>
<proteinExistence type="inferred from homology"/>
<comment type="similarity">
    <text evidence="1">Belongs to the PPR family. P subfamily.</text>
</comment>
<dbReference type="PROSITE" id="PS51375">
    <property type="entry name" value="PPR"/>
    <property type="match status" value="1"/>
</dbReference>
<evidence type="ECO:0000256" key="3">
    <source>
        <dbReference type="PROSITE-ProRule" id="PRU00708"/>
    </source>
</evidence>
<keyword evidence="2" id="KW-0677">Repeat</keyword>
<dbReference type="PANTHER" id="PTHR47874:SF5">
    <property type="entry name" value="PENTATRICOPEPTIDE REPEAT-CONTAINING PROTEIN PPR5 HOMOLOG, CHLOROPLASTIC"/>
    <property type="match status" value="1"/>
</dbReference>
<dbReference type="PANTHER" id="PTHR47874">
    <property type="entry name" value="EXPRESSED PROTEIN"/>
    <property type="match status" value="1"/>
</dbReference>
<dbReference type="STRING" id="3694.A0A2K1ZR97"/>
<evidence type="ECO:0000256" key="1">
    <source>
        <dbReference type="ARBA" id="ARBA00007626"/>
    </source>
</evidence>
<evidence type="ECO:0008006" key="6">
    <source>
        <dbReference type="Google" id="ProtNLM"/>
    </source>
</evidence>